<gene>
    <name evidence="1" type="ORF">PsorP6_007736</name>
</gene>
<dbReference type="EMBL" id="CM047582">
    <property type="protein sequence ID" value="KAI9916030.1"/>
    <property type="molecule type" value="Genomic_DNA"/>
</dbReference>
<proteinExistence type="predicted"/>
<evidence type="ECO:0000313" key="1">
    <source>
        <dbReference type="EMBL" id="KAI9916030.1"/>
    </source>
</evidence>
<name>A0ACC0WB21_9STRA</name>
<accession>A0ACC0WB21</accession>
<protein>
    <submittedName>
        <fullName evidence="1">Uncharacterized protein</fullName>
    </submittedName>
</protein>
<comment type="caution">
    <text evidence="1">The sequence shown here is derived from an EMBL/GenBank/DDBJ whole genome shotgun (WGS) entry which is preliminary data.</text>
</comment>
<reference evidence="1 2" key="1">
    <citation type="journal article" date="2022" name="bioRxiv">
        <title>The genome of the oomycete Peronosclerospora sorghi, a cosmopolitan pathogen of maize and sorghum, is inflated with dispersed pseudogenes.</title>
        <authorList>
            <person name="Fletcher K."/>
            <person name="Martin F."/>
            <person name="Isakeit T."/>
            <person name="Cavanaugh K."/>
            <person name="Magill C."/>
            <person name="Michelmore R."/>
        </authorList>
    </citation>
    <scope>NUCLEOTIDE SEQUENCE [LARGE SCALE GENOMIC DNA]</scope>
    <source>
        <strain evidence="1">P6</strain>
    </source>
</reference>
<keyword evidence="2" id="KW-1185">Reference proteome</keyword>
<dbReference type="Proteomes" id="UP001163321">
    <property type="component" value="Chromosome 3"/>
</dbReference>
<sequence length="165" mass="18893">MKFNDEYGSLHFLDTRTFLTGLEVDTEYGLLADDESVSLFFMFRTELHFDPSLKSSFTVSDPAALKSGAKVPLKYTVLDALTHLMALLVNFLDSTPTAKLQALIHAVGAIANVLVSSHDLSRKKKALFDQRVFLRMFVNIMKELTVHGWRRHARITYFYFRQDQI</sequence>
<organism evidence="1 2">
    <name type="scientific">Peronosclerospora sorghi</name>
    <dbReference type="NCBI Taxonomy" id="230839"/>
    <lineage>
        <taxon>Eukaryota</taxon>
        <taxon>Sar</taxon>
        <taxon>Stramenopiles</taxon>
        <taxon>Oomycota</taxon>
        <taxon>Peronosporomycetes</taxon>
        <taxon>Peronosporales</taxon>
        <taxon>Peronosporaceae</taxon>
        <taxon>Peronosclerospora</taxon>
    </lineage>
</organism>
<evidence type="ECO:0000313" key="2">
    <source>
        <dbReference type="Proteomes" id="UP001163321"/>
    </source>
</evidence>